<dbReference type="InterPro" id="IPR011138">
    <property type="entry name" value="Cytochrome_b-558"/>
</dbReference>
<gene>
    <name evidence="3" type="ORF">TsocGM_00345</name>
</gene>
<feature type="transmembrane region" description="Helical" evidence="2">
    <location>
        <begin position="244"/>
        <end position="267"/>
    </location>
</feature>
<dbReference type="InterPro" id="IPR034804">
    <property type="entry name" value="SQR/QFR_C/D"/>
</dbReference>
<name>A0A432MRM5_9BACT</name>
<evidence type="ECO:0000256" key="2">
    <source>
        <dbReference type="SAM" id="Phobius"/>
    </source>
</evidence>
<dbReference type="EMBL" id="RYZH01000001">
    <property type="protein sequence ID" value="RUL89657.1"/>
    <property type="molecule type" value="Genomic_DNA"/>
</dbReference>
<reference evidence="3 4" key="1">
    <citation type="submission" date="2018-12" db="EMBL/GenBank/DDBJ databases">
        <authorList>
            <person name="Toschakov S.V."/>
        </authorList>
    </citation>
    <scope>NUCLEOTIDE SEQUENCE [LARGE SCALE GENOMIC DNA]</scope>
    <source>
        <strain evidence="3 4">GM2012</strain>
    </source>
</reference>
<feature type="region of interest" description="Disordered" evidence="1">
    <location>
        <begin position="143"/>
        <end position="173"/>
    </location>
</feature>
<reference evidence="3 4" key="2">
    <citation type="submission" date="2019-01" db="EMBL/GenBank/DDBJ databases">
        <title>Tautonia sociabilis, a novel thermotolerant planctomycete of Isosphaeraceae family, isolated from a 4000 m deep subterranean habitat.</title>
        <authorList>
            <person name="Kovaleva O.L."/>
            <person name="Elcheninov A.G."/>
            <person name="Van Heerden E."/>
            <person name="Toshchakov S.V."/>
            <person name="Novikov A."/>
            <person name="Bonch-Osmolovskaya E.A."/>
            <person name="Kublanov I.V."/>
        </authorList>
    </citation>
    <scope>NUCLEOTIDE SEQUENCE [LARGE SCALE GENOMIC DNA]</scope>
    <source>
        <strain evidence="3 4">GM2012</strain>
    </source>
</reference>
<proteinExistence type="predicted"/>
<organism evidence="3 4">
    <name type="scientific">Tautonia sociabilis</name>
    <dbReference type="NCBI Taxonomy" id="2080755"/>
    <lineage>
        <taxon>Bacteria</taxon>
        <taxon>Pseudomonadati</taxon>
        <taxon>Planctomycetota</taxon>
        <taxon>Planctomycetia</taxon>
        <taxon>Isosphaerales</taxon>
        <taxon>Isosphaeraceae</taxon>
        <taxon>Tautonia</taxon>
    </lineage>
</organism>
<feature type="transmembrane region" description="Helical" evidence="2">
    <location>
        <begin position="97"/>
        <end position="118"/>
    </location>
</feature>
<protein>
    <submittedName>
        <fullName evidence="3">Succinate dehydrogenase cytochrome b subunit</fullName>
    </submittedName>
</protein>
<dbReference type="OrthoDB" id="9802842at2"/>
<dbReference type="RefSeq" id="WP_126723332.1">
    <property type="nucleotide sequence ID" value="NZ_RYZH01000001.1"/>
</dbReference>
<dbReference type="AlphaFoldDB" id="A0A432MRM5"/>
<dbReference type="Proteomes" id="UP000280296">
    <property type="component" value="Unassembled WGS sequence"/>
</dbReference>
<dbReference type="GO" id="GO:0016020">
    <property type="term" value="C:membrane"/>
    <property type="evidence" value="ECO:0007669"/>
    <property type="project" value="InterPro"/>
</dbReference>
<keyword evidence="2" id="KW-0812">Transmembrane</keyword>
<dbReference type="CDD" id="cd03498">
    <property type="entry name" value="SQR_TypeB_2_TM"/>
    <property type="match status" value="1"/>
</dbReference>
<dbReference type="Gene3D" id="1.20.1300.10">
    <property type="entry name" value="Fumarate reductase/succinate dehydrogenase, transmembrane subunit"/>
    <property type="match status" value="1"/>
</dbReference>
<feature type="transmembrane region" description="Helical" evidence="2">
    <location>
        <begin position="205"/>
        <end position="223"/>
    </location>
</feature>
<comment type="caution">
    <text evidence="3">The sequence shown here is derived from an EMBL/GenBank/DDBJ whole genome shotgun (WGS) entry which is preliminary data.</text>
</comment>
<keyword evidence="2" id="KW-0472">Membrane</keyword>
<feature type="transmembrane region" description="Helical" evidence="2">
    <location>
        <begin position="12"/>
        <end position="35"/>
    </location>
</feature>
<keyword evidence="2" id="KW-1133">Transmembrane helix</keyword>
<evidence type="ECO:0000256" key="1">
    <source>
        <dbReference type="SAM" id="MobiDB-lite"/>
    </source>
</evidence>
<evidence type="ECO:0000313" key="3">
    <source>
        <dbReference type="EMBL" id="RUL89657.1"/>
    </source>
</evidence>
<accession>A0A432MRM5</accession>
<dbReference type="NCBIfam" id="TIGR02046">
    <property type="entry name" value="sdhC_b558_fam"/>
    <property type="match status" value="1"/>
</dbReference>
<dbReference type="SUPFAM" id="SSF81343">
    <property type="entry name" value="Fumarate reductase respiratory complex transmembrane subunits"/>
    <property type="match status" value="1"/>
</dbReference>
<sequence length="278" mass="30803">MLPSSIAKKAVVAVTGLLLFGFVVVHMIGNLQVFLGRETLNNYAEFLHSMPELLWAARIGLLTAIVLHVVFTVWVWRENRASRPQRYAVERTIRASRASRTMILSGLLVLSFIIYHLLHFTVQVTNPDYRQFYEHQGRPVTLVSYEPPPQPSSSRPEAVNGAEDAPETIASEASPRIETIPAESVPVEARRDVYRMVVLGFRSPLIALTYIIAQLLLGLHLSHGASAMFQTLGLTTPKYRKAQFLFGPAAAALIVLGNVSIPLVILLDHWAGLGLFDV</sequence>
<feature type="transmembrane region" description="Helical" evidence="2">
    <location>
        <begin position="55"/>
        <end position="76"/>
    </location>
</feature>
<keyword evidence="4" id="KW-1185">Reference proteome</keyword>
<evidence type="ECO:0000313" key="4">
    <source>
        <dbReference type="Proteomes" id="UP000280296"/>
    </source>
</evidence>